<evidence type="ECO:0000313" key="2">
    <source>
        <dbReference type="EMBL" id="KAK7069845.1"/>
    </source>
</evidence>
<sequence length="53" mass="6229">MKKLLSSWDTQLNASVERNITPDKMKAKKKKKKRNSLNSTLDFSFDDKHYNAQ</sequence>
<dbReference type="AlphaFoldDB" id="A0AAN8X0N0"/>
<accession>A0AAN8X0N0</accession>
<proteinExistence type="predicted"/>
<evidence type="ECO:0000313" key="3">
    <source>
        <dbReference type="Proteomes" id="UP001381693"/>
    </source>
</evidence>
<dbReference type="Proteomes" id="UP001381693">
    <property type="component" value="Unassembled WGS sequence"/>
</dbReference>
<organism evidence="2 3">
    <name type="scientific">Halocaridina rubra</name>
    <name type="common">Hawaiian red shrimp</name>
    <dbReference type="NCBI Taxonomy" id="373956"/>
    <lineage>
        <taxon>Eukaryota</taxon>
        <taxon>Metazoa</taxon>
        <taxon>Ecdysozoa</taxon>
        <taxon>Arthropoda</taxon>
        <taxon>Crustacea</taxon>
        <taxon>Multicrustacea</taxon>
        <taxon>Malacostraca</taxon>
        <taxon>Eumalacostraca</taxon>
        <taxon>Eucarida</taxon>
        <taxon>Decapoda</taxon>
        <taxon>Pleocyemata</taxon>
        <taxon>Caridea</taxon>
        <taxon>Atyoidea</taxon>
        <taxon>Atyidae</taxon>
        <taxon>Halocaridina</taxon>
    </lineage>
</organism>
<feature type="compositionally biased region" description="Basic residues" evidence="1">
    <location>
        <begin position="26"/>
        <end position="35"/>
    </location>
</feature>
<gene>
    <name evidence="2" type="ORF">SK128_023681</name>
</gene>
<name>A0AAN8X0N0_HALRR</name>
<protein>
    <submittedName>
        <fullName evidence="2">Uncharacterized protein</fullName>
    </submittedName>
</protein>
<keyword evidence="3" id="KW-1185">Reference proteome</keyword>
<reference evidence="2 3" key="1">
    <citation type="submission" date="2023-11" db="EMBL/GenBank/DDBJ databases">
        <title>Halocaridina rubra genome assembly.</title>
        <authorList>
            <person name="Smith C."/>
        </authorList>
    </citation>
    <scope>NUCLEOTIDE SEQUENCE [LARGE SCALE GENOMIC DNA]</scope>
    <source>
        <strain evidence="2">EP-1</strain>
        <tissue evidence="2">Whole</tissue>
    </source>
</reference>
<dbReference type="EMBL" id="JAXCGZ010015761">
    <property type="protein sequence ID" value="KAK7069845.1"/>
    <property type="molecule type" value="Genomic_DNA"/>
</dbReference>
<comment type="caution">
    <text evidence="2">The sequence shown here is derived from an EMBL/GenBank/DDBJ whole genome shotgun (WGS) entry which is preliminary data.</text>
</comment>
<feature type="region of interest" description="Disordered" evidence="1">
    <location>
        <begin position="15"/>
        <end position="53"/>
    </location>
</feature>
<feature type="non-terminal residue" evidence="2">
    <location>
        <position position="53"/>
    </location>
</feature>
<evidence type="ECO:0000256" key="1">
    <source>
        <dbReference type="SAM" id="MobiDB-lite"/>
    </source>
</evidence>